<dbReference type="AlphaFoldDB" id="A0A7Y0KEL7"/>
<dbReference type="Pfam" id="PF03389">
    <property type="entry name" value="MobA_MobL"/>
    <property type="match status" value="1"/>
</dbReference>
<dbReference type="EMBL" id="JABBPK010000002">
    <property type="protein sequence ID" value="NMO80139.1"/>
    <property type="molecule type" value="Genomic_DNA"/>
</dbReference>
<protein>
    <submittedName>
        <fullName evidence="4">MobA/MobL family protein</fullName>
    </submittedName>
</protein>
<dbReference type="Gene3D" id="3.30.930.30">
    <property type="match status" value="1"/>
</dbReference>
<accession>A0A7Y0KEL7</accession>
<feature type="non-terminal residue" evidence="4">
    <location>
        <position position="119"/>
    </location>
</feature>
<name>A0A7Y0KEL7_9BACI</name>
<keyword evidence="5" id="KW-1185">Reference proteome</keyword>
<keyword evidence="2" id="KW-0184">Conjugation</keyword>
<proteinExistence type="inferred from homology"/>
<comment type="caution">
    <text evidence="4">The sequence shown here is derived from an EMBL/GenBank/DDBJ whole genome shotgun (WGS) entry which is preliminary data.</text>
</comment>
<reference evidence="4 5" key="1">
    <citation type="submission" date="2020-04" db="EMBL/GenBank/DDBJ databases">
        <title>Bacillus sp. UniB3 isolated from commercial digestive syrup.</title>
        <authorList>
            <person name="Thorat V."/>
            <person name="Kirdat K."/>
            <person name="Tiwarekar B."/>
            <person name="Yadav A."/>
        </authorList>
    </citation>
    <scope>NUCLEOTIDE SEQUENCE [LARGE SCALE GENOMIC DNA]</scope>
    <source>
        <strain evidence="4 5">UniB3</strain>
    </source>
</reference>
<organism evidence="4 5">
    <name type="scientific">Niallia alba</name>
    <dbReference type="NCBI Taxonomy" id="2729105"/>
    <lineage>
        <taxon>Bacteria</taxon>
        <taxon>Bacillati</taxon>
        <taxon>Bacillota</taxon>
        <taxon>Bacilli</taxon>
        <taxon>Bacillales</taxon>
        <taxon>Bacillaceae</taxon>
        <taxon>Niallia</taxon>
    </lineage>
</organism>
<evidence type="ECO:0000313" key="4">
    <source>
        <dbReference type="EMBL" id="NMO80139.1"/>
    </source>
</evidence>
<dbReference type="InterPro" id="IPR005053">
    <property type="entry name" value="MobA_MobL"/>
</dbReference>
<dbReference type="RefSeq" id="WP_169189766.1">
    <property type="nucleotide sequence ID" value="NZ_JABBPK010000002.1"/>
</dbReference>
<comment type="similarity">
    <text evidence="1">Belongs to the MobA/MobL family.</text>
</comment>
<evidence type="ECO:0000256" key="1">
    <source>
        <dbReference type="ARBA" id="ARBA00010873"/>
    </source>
</evidence>
<evidence type="ECO:0000256" key="2">
    <source>
        <dbReference type="ARBA" id="ARBA00022971"/>
    </source>
</evidence>
<evidence type="ECO:0000313" key="5">
    <source>
        <dbReference type="Proteomes" id="UP000588491"/>
    </source>
</evidence>
<feature type="domain" description="MobA/MobL protein" evidence="3">
    <location>
        <begin position="17"/>
        <end position="119"/>
    </location>
</feature>
<sequence length="119" mass="13908">MAIYHFSVQVISRVKGQSAVASASYRSGEKLYDEQTEQTKYYKREVKPETYILAPSHAPVWVHNRELLWNEVEKSETRKNSRLAREINIALPRELSYEQQTELIKGYVQEQFVDKGMIA</sequence>
<gene>
    <name evidence="4" type="ORF">HHU08_24815</name>
</gene>
<dbReference type="Proteomes" id="UP000588491">
    <property type="component" value="Unassembled WGS sequence"/>
</dbReference>
<evidence type="ECO:0000259" key="3">
    <source>
        <dbReference type="Pfam" id="PF03389"/>
    </source>
</evidence>